<keyword evidence="3" id="KW-0255">Endonuclease</keyword>
<dbReference type="RefSeq" id="YP_008474924.1">
    <property type="nucleotide sequence ID" value="NC_022157.1"/>
</dbReference>
<dbReference type="SUPFAM" id="SSF55608">
    <property type="entry name" value="Homing endonucleases"/>
    <property type="match status" value="2"/>
</dbReference>
<organism evidence="3">
    <name type="scientific">Candida tetrigidarum</name>
    <dbReference type="NCBI Taxonomy" id="434046"/>
    <lineage>
        <taxon>Eukaryota</taxon>
        <taxon>Fungi</taxon>
        <taxon>Dikarya</taxon>
        <taxon>Ascomycota</taxon>
        <taxon>Saccharomycotina</taxon>
        <taxon>Pichiomycetes</taxon>
        <taxon>Debaryomycetaceae</taxon>
        <taxon>Candida/Lodderomyces clade</taxon>
        <taxon>Candida</taxon>
    </lineage>
</organism>
<accession>S5TFD8</accession>
<keyword evidence="1" id="KW-0812">Transmembrane</keyword>
<evidence type="ECO:0000256" key="1">
    <source>
        <dbReference type="SAM" id="Phobius"/>
    </source>
</evidence>
<dbReference type="AlphaFoldDB" id="S5TFD8"/>
<dbReference type="EMBL" id="KC993180">
    <property type="protein sequence ID" value="AGS44162.1"/>
    <property type="molecule type" value="Genomic_DNA"/>
</dbReference>
<proteinExistence type="predicted"/>
<evidence type="ECO:0000313" key="3">
    <source>
        <dbReference type="EMBL" id="AGS44162.1"/>
    </source>
</evidence>
<dbReference type="GO" id="GO:0004519">
    <property type="term" value="F:endonuclease activity"/>
    <property type="evidence" value="ECO:0007669"/>
    <property type="project" value="UniProtKB-KW"/>
</dbReference>
<dbReference type="PANTHER" id="PTHR36181:SF2">
    <property type="entry name" value="INTRON-ENCODED ENDONUCLEASE AI3-RELATED"/>
    <property type="match status" value="1"/>
</dbReference>
<sequence>EDKLLIKIPFDAWKTYLMLSYSINGLVITLVIILWNVGLHACIYVYLLWYYIHQRLHMVMFKNLIFNRYLSNKDKIKPKVNSRDNNLNLEEWLVGFTDGNGTFSVSIGKKLYFSYKLSQSTSNCQVLYKIKDALGVGKMLINDKTVSYIINDRRALEEVILPIFDKHTLLSSKYFKYIIFKKAMKIANSNLSMDEKKRLIMELQAIPQDELVVQSPAWKNLNYKDIKSVNDISHIVSKSWLIGFIESEGSFFFTRKSSRIVHTFAVTHKLDPIILYSIKFIFHLNSSVHFTHNHGYYIESTARRAILNICSYFVSSNHTILFLGAKNREFSLWKRSFFKYGHDYINNYEKLNKVNQLLVRMRNRQRSNDKHKA</sequence>
<dbReference type="PANTHER" id="PTHR36181">
    <property type="entry name" value="INTRON-ENCODED ENDONUCLEASE AI3-RELATED"/>
    <property type="match status" value="1"/>
</dbReference>
<geneLocation type="mitochondrion" evidence="3"/>
<keyword evidence="3" id="KW-0378">Hydrolase</keyword>
<protein>
    <submittedName>
        <fullName evidence="3">Putative LAGLIDADG endonuclease</fullName>
    </submittedName>
</protein>
<dbReference type="InterPro" id="IPR027434">
    <property type="entry name" value="Homing_endonucl"/>
</dbReference>
<evidence type="ECO:0000259" key="2">
    <source>
        <dbReference type="Pfam" id="PF00961"/>
    </source>
</evidence>
<dbReference type="Pfam" id="PF00961">
    <property type="entry name" value="LAGLIDADG_1"/>
    <property type="match status" value="1"/>
</dbReference>
<dbReference type="GO" id="GO:0005739">
    <property type="term" value="C:mitochondrion"/>
    <property type="evidence" value="ECO:0007669"/>
    <property type="project" value="UniProtKB-ARBA"/>
</dbReference>
<keyword evidence="1" id="KW-1133">Transmembrane helix</keyword>
<keyword evidence="1" id="KW-0472">Membrane</keyword>
<feature type="non-terminal residue" evidence="3">
    <location>
        <position position="1"/>
    </location>
</feature>
<dbReference type="GeneID" id="16694558"/>
<gene>
    <name evidence="3" type="primary">cox1-I1</name>
</gene>
<keyword evidence="3" id="KW-0540">Nuclease</keyword>
<dbReference type="InterPro" id="IPR051289">
    <property type="entry name" value="LAGLIDADG_Endonuclease"/>
</dbReference>
<feature type="domain" description="Homing endonuclease LAGLIDADG" evidence="2">
    <location>
        <begin position="93"/>
        <end position="184"/>
    </location>
</feature>
<reference evidence="3" key="1">
    <citation type="submission" date="2013-04" db="EMBL/GenBank/DDBJ databases">
        <authorList>
            <person name="Pfeiffer I."/>
            <person name="Hegedusova E."/>
            <person name="Brejova B."/>
            <person name="Nosek J."/>
        </authorList>
    </citation>
    <scope>NUCLEOTIDE SEQUENCE</scope>
    <source>
        <strain evidence="3">NRRL Y-48142</strain>
    </source>
</reference>
<keyword evidence="3" id="KW-0496">Mitochondrion</keyword>
<feature type="transmembrane region" description="Helical" evidence="1">
    <location>
        <begin position="26"/>
        <end position="52"/>
    </location>
</feature>
<name>S5TFD8_9ASCO</name>
<dbReference type="InterPro" id="IPR004860">
    <property type="entry name" value="LAGLIDADG_dom"/>
</dbReference>
<dbReference type="Gene3D" id="3.10.28.10">
    <property type="entry name" value="Homing endonucleases"/>
    <property type="match status" value="2"/>
</dbReference>